<feature type="transmembrane region" description="Helical" evidence="6">
    <location>
        <begin position="58"/>
        <end position="80"/>
    </location>
</feature>
<dbReference type="CDD" id="cd17321">
    <property type="entry name" value="MFS_MMR_MDR_like"/>
    <property type="match status" value="1"/>
</dbReference>
<dbReference type="Proteomes" id="UP000002786">
    <property type="component" value="Unassembled WGS sequence"/>
</dbReference>
<dbReference type="SUPFAM" id="SSF103473">
    <property type="entry name" value="MFS general substrate transporter"/>
    <property type="match status" value="1"/>
</dbReference>
<evidence type="ECO:0000259" key="7">
    <source>
        <dbReference type="PROSITE" id="PS50850"/>
    </source>
</evidence>
<dbReference type="InterPro" id="IPR036259">
    <property type="entry name" value="MFS_trans_sf"/>
</dbReference>
<name>I4ZC81_9BACT</name>
<keyword evidence="2" id="KW-0813">Transport</keyword>
<evidence type="ECO:0000256" key="3">
    <source>
        <dbReference type="ARBA" id="ARBA00022692"/>
    </source>
</evidence>
<feature type="transmembrane region" description="Helical" evidence="6">
    <location>
        <begin position="92"/>
        <end position="112"/>
    </location>
</feature>
<evidence type="ECO:0000313" key="9">
    <source>
        <dbReference type="Proteomes" id="UP000002786"/>
    </source>
</evidence>
<dbReference type="InterPro" id="IPR011701">
    <property type="entry name" value="MFS"/>
</dbReference>
<keyword evidence="5 6" id="KW-0472">Membrane</keyword>
<feature type="transmembrane region" description="Helical" evidence="6">
    <location>
        <begin position="466"/>
        <end position="491"/>
    </location>
</feature>
<feature type="transmembrane region" description="Helical" evidence="6">
    <location>
        <begin position="21"/>
        <end position="38"/>
    </location>
</feature>
<dbReference type="EMBL" id="JH660658">
    <property type="protein sequence ID" value="EIM33823.1"/>
    <property type="molecule type" value="Genomic_DNA"/>
</dbReference>
<feature type="transmembrane region" description="Helical" evidence="6">
    <location>
        <begin position="289"/>
        <end position="312"/>
    </location>
</feature>
<accession>I4ZC81</accession>
<dbReference type="InterPro" id="IPR020846">
    <property type="entry name" value="MFS_dom"/>
</dbReference>
<dbReference type="HOGENOM" id="CLU_000960_28_3_10"/>
<evidence type="ECO:0000256" key="2">
    <source>
        <dbReference type="ARBA" id="ARBA00022448"/>
    </source>
</evidence>
<dbReference type="AlphaFoldDB" id="I4ZC81"/>
<organism evidence="8 9">
    <name type="scientific">Prevotella bivia DSM 20514</name>
    <dbReference type="NCBI Taxonomy" id="868129"/>
    <lineage>
        <taxon>Bacteria</taxon>
        <taxon>Pseudomonadati</taxon>
        <taxon>Bacteroidota</taxon>
        <taxon>Bacteroidia</taxon>
        <taxon>Bacteroidales</taxon>
        <taxon>Prevotellaceae</taxon>
        <taxon>Prevotella</taxon>
    </lineage>
</organism>
<feature type="transmembrane region" description="Helical" evidence="6">
    <location>
        <begin position="324"/>
        <end position="341"/>
    </location>
</feature>
<feature type="transmembrane region" description="Helical" evidence="6">
    <location>
        <begin position="245"/>
        <end position="269"/>
    </location>
</feature>
<evidence type="ECO:0000256" key="5">
    <source>
        <dbReference type="ARBA" id="ARBA00023136"/>
    </source>
</evidence>
<evidence type="ECO:0000256" key="6">
    <source>
        <dbReference type="SAM" id="Phobius"/>
    </source>
</evidence>
<proteinExistence type="predicted"/>
<feature type="transmembrane region" description="Helical" evidence="6">
    <location>
        <begin position="223"/>
        <end position="239"/>
    </location>
</feature>
<feature type="transmembrane region" description="Helical" evidence="6">
    <location>
        <begin position="118"/>
        <end position="139"/>
    </location>
</feature>
<comment type="subcellular location">
    <subcellularLocation>
        <location evidence="1">Membrane</location>
        <topology evidence="1">Multi-pass membrane protein</topology>
    </subcellularLocation>
</comment>
<dbReference type="GO" id="GO:0016020">
    <property type="term" value="C:membrane"/>
    <property type="evidence" value="ECO:0007669"/>
    <property type="project" value="UniProtKB-SubCell"/>
</dbReference>
<keyword evidence="4 6" id="KW-1133">Transmembrane helix</keyword>
<feature type="domain" description="Major facilitator superfamily (MFS) profile" evidence="7">
    <location>
        <begin position="23"/>
        <end position="498"/>
    </location>
</feature>
<evidence type="ECO:0000256" key="1">
    <source>
        <dbReference type="ARBA" id="ARBA00004141"/>
    </source>
</evidence>
<feature type="transmembrane region" description="Helical" evidence="6">
    <location>
        <begin position="353"/>
        <end position="375"/>
    </location>
</feature>
<keyword evidence="9" id="KW-1185">Reference proteome</keyword>
<feature type="transmembrane region" description="Helical" evidence="6">
    <location>
        <begin position="427"/>
        <end position="446"/>
    </location>
</feature>
<keyword evidence="3 6" id="KW-0812">Transmembrane</keyword>
<dbReference type="Gene3D" id="1.20.1250.20">
    <property type="entry name" value="MFS general substrate transporter like domains"/>
    <property type="match status" value="2"/>
</dbReference>
<feature type="transmembrane region" description="Helical" evidence="6">
    <location>
        <begin position="185"/>
        <end position="203"/>
    </location>
</feature>
<feature type="transmembrane region" description="Helical" evidence="6">
    <location>
        <begin position="381"/>
        <end position="406"/>
    </location>
</feature>
<reference evidence="8 9" key="1">
    <citation type="submission" date="2012-02" db="EMBL/GenBank/DDBJ databases">
        <title>Improved High-Quality Draft genome of Prevotella bivia DSM 20514.</title>
        <authorList>
            <consortium name="US DOE Joint Genome Institute (JGI-PGF)"/>
            <person name="Lucas S."/>
            <person name="Copeland A."/>
            <person name="Lapidus A."/>
            <person name="Bruce D."/>
            <person name="Goodwin L."/>
            <person name="Pitluck S."/>
            <person name="Peters L."/>
            <person name="Mikhailova N."/>
            <person name="Munk A.C.C."/>
            <person name="Kyrpides N."/>
            <person name="Mavromatis K."/>
            <person name="Detter J.C."/>
            <person name="Han C."/>
            <person name="Land M."/>
            <person name="Hauser L."/>
            <person name="Markowitz V."/>
            <person name="Cheng J.-F."/>
            <person name="Hugenholtz P."/>
            <person name="Woyke T."/>
            <person name="Wu D."/>
            <person name="Gronow S."/>
            <person name="Wellnitz S."/>
            <person name="Brambilla E."/>
            <person name="Klenk H.-P."/>
            <person name="Eisen J.A."/>
        </authorList>
    </citation>
    <scope>NUCLEOTIDE SEQUENCE [LARGE SCALE GENOMIC DNA]</scope>
    <source>
        <strain evidence="8 9">DSM 20514</strain>
    </source>
</reference>
<dbReference type="PANTHER" id="PTHR42718">
    <property type="entry name" value="MAJOR FACILITATOR SUPERFAMILY MULTIDRUG TRANSPORTER MFSC"/>
    <property type="match status" value="1"/>
</dbReference>
<feature type="transmembrane region" description="Helical" evidence="6">
    <location>
        <begin position="151"/>
        <end position="173"/>
    </location>
</feature>
<evidence type="ECO:0000313" key="8">
    <source>
        <dbReference type="EMBL" id="EIM33823.1"/>
    </source>
</evidence>
<protein>
    <submittedName>
        <fullName evidence="8">Arabinose efflux permease family protein</fullName>
    </submittedName>
</protein>
<gene>
    <name evidence="8" type="ORF">PrebiDRAFT_2171</name>
</gene>
<dbReference type="PANTHER" id="PTHR42718:SF9">
    <property type="entry name" value="MAJOR FACILITATOR SUPERFAMILY MULTIDRUG TRANSPORTER MFSC"/>
    <property type="match status" value="1"/>
</dbReference>
<dbReference type="Pfam" id="PF07690">
    <property type="entry name" value="MFS_1"/>
    <property type="match status" value="1"/>
</dbReference>
<dbReference type="PROSITE" id="PS50850">
    <property type="entry name" value="MFS"/>
    <property type="match status" value="1"/>
</dbReference>
<dbReference type="GO" id="GO:0022857">
    <property type="term" value="F:transmembrane transporter activity"/>
    <property type="evidence" value="ECO:0007669"/>
    <property type="project" value="InterPro"/>
</dbReference>
<evidence type="ECO:0000256" key="4">
    <source>
        <dbReference type="ARBA" id="ARBA00022989"/>
    </source>
</evidence>
<sequence>MDKSKQSSSVISTTVQFEGNDKILVGMICGLLGFWLFAQSMLNVNLVMGKSLHLDSSTLNFAVSIMAMVCGMFIVVIGRLGDILGHTRVLRIGYYLSIVGSIIIAVVPLSGIAGPLLILGRILMGVSGAAIMPTSLALIKRYWQGHRQQRAISLWSMGTWGGGAFASFVGGLISKYLNSGLFEGWRWIFIFCALTATLGVFLLRDLPQDPKPASNTPSKFDYLGSFILVLMLVSLMIIITNGGAWGWLSLTTILLAVIFLVCISLFYRIENKRGKEALIDLQLFKSKKFSGATIVNFCMNSMAGLLIIAMMLIQQGAQVDESSAGMLTLGYGIALVSFIRVGEVIMRKCGKRFPILLGLSLVMIATLLLLPTHIMAHQYKVLVIISMTFFGLGLALFATPITDVALSDLDNSDAGVGSGIFKMASSLGAAIGVAISTGLFMGISMSSNKINFLDTFLVWMGRQENVMIRGGAMIAIFFNLLIVVVAIFITMRTIPGNKESRK</sequence>